<evidence type="ECO:0000313" key="3">
    <source>
        <dbReference type="Proteomes" id="UP001303115"/>
    </source>
</evidence>
<evidence type="ECO:0000313" key="2">
    <source>
        <dbReference type="EMBL" id="KAK4041787.1"/>
    </source>
</evidence>
<evidence type="ECO:0000259" key="1">
    <source>
        <dbReference type="Pfam" id="PF03109"/>
    </source>
</evidence>
<dbReference type="Pfam" id="PF03109">
    <property type="entry name" value="ABC1"/>
    <property type="match status" value="1"/>
</dbReference>
<sequence length="222" mass="24739">MSEPAAQVSDIYKLGDMFAINIDFQRQEYRVCWRGDWRDVPDLASFSPAPSNEVDELWTKSHAGESPAGDGDEEQFSVCKLAGNDRQRLFVVDEFETLRDLGARGAPVVRVHPEPLVDGEGVFGFRMGKLTAIGPDTVIDKGELVRCLEQIHNRGVVHNDFHSSNIMLNSGGQLIVIDFGRSGCVGSNIPMDKRPPWSRAEAYSFEADRISLEKFFSYSRPG</sequence>
<comment type="caution">
    <text evidence="2">The sequence shown here is derived from an EMBL/GenBank/DDBJ whole genome shotgun (WGS) entry which is preliminary data.</text>
</comment>
<gene>
    <name evidence="2" type="ORF">C8A01DRAFT_34164</name>
</gene>
<dbReference type="Proteomes" id="UP001303115">
    <property type="component" value="Unassembled WGS sequence"/>
</dbReference>
<dbReference type="InterPro" id="IPR004147">
    <property type="entry name" value="ABC1_dom"/>
</dbReference>
<dbReference type="AlphaFoldDB" id="A0AAN6PJG7"/>
<keyword evidence="3" id="KW-1185">Reference proteome</keyword>
<dbReference type="SUPFAM" id="SSF56112">
    <property type="entry name" value="Protein kinase-like (PK-like)"/>
    <property type="match status" value="1"/>
</dbReference>
<feature type="domain" description="ABC1 atypical kinase-like" evidence="1">
    <location>
        <begin position="144"/>
        <end position="183"/>
    </location>
</feature>
<proteinExistence type="predicted"/>
<accession>A0AAN6PJG7</accession>
<name>A0AAN6PJG7_9PEZI</name>
<dbReference type="InterPro" id="IPR011009">
    <property type="entry name" value="Kinase-like_dom_sf"/>
</dbReference>
<dbReference type="EMBL" id="MU854351">
    <property type="protein sequence ID" value="KAK4041787.1"/>
    <property type="molecule type" value="Genomic_DNA"/>
</dbReference>
<organism evidence="2 3">
    <name type="scientific">Parachaetomium inaequale</name>
    <dbReference type="NCBI Taxonomy" id="2588326"/>
    <lineage>
        <taxon>Eukaryota</taxon>
        <taxon>Fungi</taxon>
        <taxon>Dikarya</taxon>
        <taxon>Ascomycota</taxon>
        <taxon>Pezizomycotina</taxon>
        <taxon>Sordariomycetes</taxon>
        <taxon>Sordariomycetidae</taxon>
        <taxon>Sordariales</taxon>
        <taxon>Chaetomiaceae</taxon>
        <taxon>Parachaetomium</taxon>
    </lineage>
</organism>
<protein>
    <recommendedName>
        <fullName evidence="1">ABC1 atypical kinase-like domain-containing protein</fullName>
    </recommendedName>
</protein>
<reference evidence="3" key="1">
    <citation type="journal article" date="2023" name="Mol. Phylogenet. Evol.">
        <title>Genome-scale phylogeny and comparative genomics of the fungal order Sordariales.</title>
        <authorList>
            <person name="Hensen N."/>
            <person name="Bonometti L."/>
            <person name="Westerberg I."/>
            <person name="Brannstrom I.O."/>
            <person name="Guillou S."/>
            <person name="Cros-Aarteil S."/>
            <person name="Calhoun S."/>
            <person name="Haridas S."/>
            <person name="Kuo A."/>
            <person name="Mondo S."/>
            <person name="Pangilinan J."/>
            <person name="Riley R."/>
            <person name="LaButti K."/>
            <person name="Andreopoulos B."/>
            <person name="Lipzen A."/>
            <person name="Chen C."/>
            <person name="Yan M."/>
            <person name="Daum C."/>
            <person name="Ng V."/>
            <person name="Clum A."/>
            <person name="Steindorff A."/>
            <person name="Ohm R.A."/>
            <person name="Martin F."/>
            <person name="Silar P."/>
            <person name="Natvig D.O."/>
            <person name="Lalanne C."/>
            <person name="Gautier V."/>
            <person name="Ament-Velasquez S.L."/>
            <person name="Kruys A."/>
            <person name="Hutchinson M.I."/>
            <person name="Powell A.J."/>
            <person name="Barry K."/>
            <person name="Miller A.N."/>
            <person name="Grigoriev I.V."/>
            <person name="Debuchy R."/>
            <person name="Gladieux P."/>
            <person name="Hiltunen Thoren M."/>
            <person name="Johannesson H."/>
        </authorList>
    </citation>
    <scope>NUCLEOTIDE SEQUENCE [LARGE SCALE GENOMIC DNA]</scope>
    <source>
        <strain evidence="3">CBS 284.82</strain>
    </source>
</reference>
<dbReference type="Gene3D" id="1.10.510.10">
    <property type="entry name" value="Transferase(Phosphotransferase) domain 1"/>
    <property type="match status" value="1"/>
</dbReference>